<gene>
    <name evidence="3" type="ORF">NQ314_007479</name>
</gene>
<comment type="caution">
    <text evidence="1">Lacks conserved residue(s) required for the propagation of feature annotation.</text>
</comment>
<dbReference type="AlphaFoldDB" id="A0AAV8YP79"/>
<organism evidence="3 4">
    <name type="scientific">Rhamnusium bicolor</name>
    <dbReference type="NCBI Taxonomy" id="1586634"/>
    <lineage>
        <taxon>Eukaryota</taxon>
        <taxon>Metazoa</taxon>
        <taxon>Ecdysozoa</taxon>
        <taxon>Arthropoda</taxon>
        <taxon>Hexapoda</taxon>
        <taxon>Insecta</taxon>
        <taxon>Pterygota</taxon>
        <taxon>Neoptera</taxon>
        <taxon>Endopterygota</taxon>
        <taxon>Coleoptera</taxon>
        <taxon>Polyphaga</taxon>
        <taxon>Cucujiformia</taxon>
        <taxon>Chrysomeloidea</taxon>
        <taxon>Cerambycidae</taxon>
        <taxon>Lepturinae</taxon>
        <taxon>Rhagiini</taxon>
        <taxon>Rhamnusium</taxon>
    </lineage>
</organism>
<keyword evidence="1" id="KW-0862">Zinc</keyword>
<dbReference type="GO" id="GO:0008270">
    <property type="term" value="F:zinc ion binding"/>
    <property type="evidence" value="ECO:0007669"/>
    <property type="project" value="UniProtKB-KW"/>
</dbReference>
<dbReference type="InterPro" id="IPR012934">
    <property type="entry name" value="Znf_AD"/>
</dbReference>
<dbReference type="Pfam" id="PF07776">
    <property type="entry name" value="zf-AD"/>
    <property type="match status" value="1"/>
</dbReference>
<name>A0AAV8YP79_9CUCU</name>
<dbReference type="Proteomes" id="UP001162156">
    <property type="component" value="Unassembled WGS sequence"/>
</dbReference>
<reference evidence="3" key="1">
    <citation type="journal article" date="2023" name="Insect Mol. Biol.">
        <title>Genome sequencing provides insights into the evolution of gene families encoding plant cell wall-degrading enzymes in longhorned beetles.</title>
        <authorList>
            <person name="Shin N.R."/>
            <person name="Okamura Y."/>
            <person name="Kirsch R."/>
            <person name="Pauchet Y."/>
        </authorList>
    </citation>
    <scope>NUCLEOTIDE SEQUENCE</scope>
    <source>
        <strain evidence="3">RBIC_L_NR</strain>
    </source>
</reference>
<dbReference type="GO" id="GO:0005634">
    <property type="term" value="C:nucleus"/>
    <property type="evidence" value="ECO:0007669"/>
    <property type="project" value="InterPro"/>
</dbReference>
<comment type="caution">
    <text evidence="3">The sequence shown here is derived from an EMBL/GenBank/DDBJ whole genome shotgun (WGS) entry which is preliminary data.</text>
</comment>
<feature type="domain" description="ZAD" evidence="2">
    <location>
        <begin position="1"/>
        <end position="40"/>
    </location>
</feature>
<proteinExistence type="predicted"/>
<keyword evidence="1" id="KW-0863">Zinc-finger</keyword>
<evidence type="ECO:0000313" key="3">
    <source>
        <dbReference type="EMBL" id="KAJ8952728.1"/>
    </source>
</evidence>
<keyword evidence="4" id="KW-1185">Reference proteome</keyword>
<dbReference type="PROSITE" id="PS51915">
    <property type="entry name" value="ZAD"/>
    <property type="match status" value="1"/>
</dbReference>
<evidence type="ECO:0000259" key="2">
    <source>
        <dbReference type="PROSITE" id="PS51915"/>
    </source>
</evidence>
<dbReference type="EMBL" id="JANEYF010002004">
    <property type="protein sequence ID" value="KAJ8952728.1"/>
    <property type="molecule type" value="Genomic_DNA"/>
</dbReference>
<dbReference type="SUPFAM" id="SSF57716">
    <property type="entry name" value="Glucocorticoid receptor-like (DNA-binding domain)"/>
    <property type="match status" value="1"/>
</dbReference>
<evidence type="ECO:0000256" key="1">
    <source>
        <dbReference type="PROSITE-ProRule" id="PRU01263"/>
    </source>
</evidence>
<keyword evidence="1" id="KW-0479">Metal-binding</keyword>
<evidence type="ECO:0000313" key="4">
    <source>
        <dbReference type="Proteomes" id="UP001162156"/>
    </source>
</evidence>
<accession>A0AAV8YP79</accession>
<sequence length="158" mass="18126">MVLEGDGLPPYICQKCISKLNIAFQFKTQCESSDAKLRQCFENFHHLPPTPDLTGFIDLKRDDPNNSAIYIENNDGRTNDQLQKQNIEIHATEVLETDNVQSSLQTRQPQLLQTVQIDPTTSRLNIDRNTLTELKIELNDLKPSDMDLKVSNDNYYTE</sequence>
<protein>
    <recommendedName>
        <fullName evidence="2">ZAD domain-containing protein</fullName>
    </recommendedName>
</protein>